<dbReference type="SUPFAM" id="SSF56219">
    <property type="entry name" value="DNase I-like"/>
    <property type="match status" value="1"/>
</dbReference>
<protein>
    <recommendedName>
        <fullName evidence="3">Endonuclease/exonuclease/phosphatase domain-containing protein</fullName>
    </recommendedName>
</protein>
<evidence type="ECO:0000313" key="2">
    <source>
        <dbReference type="Proteomes" id="UP000596742"/>
    </source>
</evidence>
<sequence>MAKIILVIQSMDFILRVASVDTVHKFVTFNTALIQQLPLIDQRRDALSQQLTKIDADYEKLNKISVLVITNPFTSIYLKKVLLGSDVEKIVNDLKTVYPHSYSKLHGQDGQITTYTIAQPPCYGIPSVVRIVCIIIRCNIRGQLEDIVNCADQTCNVFPTISQECISCLGHAFPNFGRIFRACFRFSTTFFNPQGLILLSKKPMRNTIHQHFQPNRKQIFSKALISADIDSVGSVICTHLTHDQSTTYFEPITKDTFSSWAEENASEVQYIIDSNTSKSRFIVMGDLNNGPAIPDKNIAAHFEGSYNRLIGSGMQSPYVDMTGKPTFAASSAIIDHVMHKGYTAVNSRRILDNDKLVNGDRLSDHYGVEVWLK</sequence>
<dbReference type="EMBL" id="UYJE01003416">
    <property type="protein sequence ID" value="VDI19109.1"/>
    <property type="molecule type" value="Genomic_DNA"/>
</dbReference>
<name>A0A8B6DEN9_MYTGA</name>
<gene>
    <name evidence="1" type="ORF">MGAL_10B021642</name>
</gene>
<dbReference type="Gene3D" id="3.60.10.10">
    <property type="entry name" value="Endonuclease/exonuclease/phosphatase"/>
    <property type="match status" value="1"/>
</dbReference>
<evidence type="ECO:0008006" key="3">
    <source>
        <dbReference type="Google" id="ProtNLM"/>
    </source>
</evidence>
<dbReference type="AlphaFoldDB" id="A0A8B6DEN9"/>
<dbReference type="Proteomes" id="UP000596742">
    <property type="component" value="Unassembled WGS sequence"/>
</dbReference>
<dbReference type="InterPro" id="IPR036691">
    <property type="entry name" value="Endo/exonu/phosph_ase_sf"/>
</dbReference>
<evidence type="ECO:0000313" key="1">
    <source>
        <dbReference type="EMBL" id="VDI19109.1"/>
    </source>
</evidence>
<dbReference type="OrthoDB" id="6106769at2759"/>
<organism evidence="1 2">
    <name type="scientific">Mytilus galloprovincialis</name>
    <name type="common">Mediterranean mussel</name>
    <dbReference type="NCBI Taxonomy" id="29158"/>
    <lineage>
        <taxon>Eukaryota</taxon>
        <taxon>Metazoa</taxon>
        <taxon>Spiralia</taxon>
        <taxon>Lophotrochozoa</taxon>
        <taxon>Mollusca</taxon>
        <taxon>Bivalvia</taxon>
        <taxon>Autobranchia</taxon>
        <taxon>Pteriomorphia</taxon>
        <taxon>Mytilida</taxon>
        <taxon>Mytiloidea</taxon>
        <taxon>Mytilidae</taxon>
        <taxon>Mytilinae</taxon>
        <taxon>Mytilus</taxon>
    </lineage>
</organism>
<keyword evidence="2" id="KW-1185">Reference proteome</keyword>
<comment type="caution">
    <text evidence="1">The sequence shown here is derived from an EMBL/GenBank/DDBJ whole genome shotgun (WGS) entry which is preliminary data.</text>
</comment>
<reference evidence="1" key="1">
    <citation type="submission" date="2018-11" db="EMBL/GenBank/DDBJ databases">
        <authorList>
            <person name="Alioto T."/>
            <person name="Alioto T."/>
        </authorList>
    </citation>
    <scope>NUCLEOTIDE SEQUENCE</scope>
</reference>
<accession>A0A8B6DEN9</accession>
<proteinExistence type="predicted"/>